<evidence type="ECO:0000313" key="1">
    <source>
        <dbReference type="EMBL" id="CAG8687965.1"/>
    </source>
</evidence>
<comment type="caution">
    <text evidence="1">The sequence shown here is derived from an EMBL/GenBank/DDBJ whole genome shotgun (WGS) entry which is preliminary data.</text>
</comment>
<evidence type="ECO:0000313" key="2">
    <source>
        <dbReference type="Proteomes" id="UP000789375"/>
    </source>
</evidence>
<accession>A0A9N9EV50</accession>
<protein>
    <submittedName>
        <fullName evidence="1">16835_t:CDS:1</fullName>
    </submittedName>
</protein>
<gene>
    <name evidence="1" type="ORF">FMOSSE_LOCUS13194</name>
</gene>
<sequence>MKKKLEESISYIRSLPPDKILLKVLNTLADRAEKALNAWKNYERKIVYFSQIQNSWVL</sequence>
<keyword evidence="2" id="KW-1185">Reference proteome</keyword>
<reference evidence="1" key="1">
    <citation type="submission" date="2021-06" db="EMBL/GenBank/DDBJ databases">
        <authorList>
            <person name="Kallberg Y."/>
            <person name="Tangrot J."/>
            <person name="Rosling A."/>
        </authorList>
    </citation>
    <scope>NUCLEOTIDE SEQUENCE</scope>
    <source>
        <strain evidence="1">87-6 pot B 2015</strain>
    </source>
</reference>
<name>A0A9N9EV50_FUNMO</name>
<dbReference type="Proteomes" id="UP000789375">
    <property type="component" value="Unassembled WGS sequence"/>
</dbReference>
<proteinExistence type="predicted"/>
<dbReference type="AlphaFoldDB" id="A0A9N9EV50"/>
<dbReference type="EMBL" id="CAJVPP010007372">
    <property type="protein sequence ID" value="CAG8687965.1"/>
    <property type="molecule type" value="Genomic_DNA"/>
</dbReference>
<organism evidence="1 2">
    <name type="scientific">Funneliformis mosseae</name>
    <name type="common">Endomycorrhizal fungus</name>
    <name type="synonym">Glomus mosseae</name>
    <dbReference type="NCBI Taxonomy" id="27381"/>
    <lineage>
        <taxon>Eukaryota</taxon>
        <taxon>Fungi</taxon>
        <taxon>Fungi incertae sedis</taxon>
        <taxon>Mucoromycota</taxon>
        <taxon>Glomeromycotina</taxon>
        <taxon>Glomeromycetes</taxon>
        <taxon>Glomerales</taxon>
        <taxon>Glomeraceae</taxon>
        <taxon>Funneliformis</taxon>
    </lineage>
</organism>